<evidence type="ECO:0000313" key="12">
    <source>
        <dbReference type="EMBL" id="KAH9633703.1"/>
    </source>
</evidence>
<evidence type="ECO:0000256" key="2">
    <source>
        <dbReference type="ARBA" id="ARBA00008222"/>
    </source>
</evidence>
<keyword evidence="7" id="KW-0206">Cytoskeleton</keyword>
<organism evidence="12 13">
    <name type="scientific">Spodoptera exigua</name>
    <name type="common">Beet armyworm</name>
    <name type="synonym">Noctua fulgens</name>
    <dbReference type="NCBI Taxonomy" id="7107"/>
    <lineage>
        <taxon>Eukaryota</taxon>
        <taxon>Metazoa</taxon>
        <taxon>Ecdysozoa</taxon>
        <taxon>Arthropoda</taxon>
        <taxon>Hexapoda</taxon>
        <taxon>Insecta</taxon>
        <taxon>Pterygota</taxon>
        <taxon>Neoptera</taxon>
        <taxon>Endopterygota</taxon>
        <taxon>Lepidoptera</taxon>
        <taxon>Glossata</taxon>
        <taxon>Ditrysia</taxon>
        <taxon>Noctuoidea</taxon>
        <taxon>Noctuidae</taxon>
        <taxon>Amphipyrinae</taxon>
        <taxon>Spodoptera</taxon>
    </lineage>
</organism>
<dbReference type="InterPro" id="IPR000048">
    <property type="entry name" value="IQ_motif_EF-hand-BS"/>
</dbReference>
<keyword evidence="10" id="KW-0175">Coiled coil</keyword>
<evidence type="ECO:0000256" key="1">
    <source>
        <dbReference type="ARBA" id="ARBA00004611"/>
    </source>
</evidence>
<evidence type="ECO:0000256" key="8">
    <source>
        <dbReference type="ARBA" id="ARBA00023273"/>
    </source>
</evidence>
<evidence type="ECO:0000313" key="13">
    <source>
        <dbReference type="Proteomes" id="UP000814243"/>
    </source>
</evidence>
<feature type="region of interest" description="Disordered" evidence="11">
    <location>
        <begin position="1"/>
        <end position="24"/>
    </location>
</feature>
<feature type="compositionally biased region" description="Basic and acidic residues" evidence="11">
    <location>
        <begin position="14"/>
        <end position="23"/>
    </location>
</feature>
<dbReference type="PANTHER" id="PTHR14871">
    <property type="entry name" value="DYNEIN REGULATORY COMPLEX PROTEIN 9"/>
    <property type="match status" value="1"/>
</dbReference>
<keyword evidence="4" id="KW-0963">Cytoplasm</keyword>
<reference evidence="12" key="1">
    <citation type="journal article" date="2021" name="G3 (Bethesda)">
        <title>Genome and transcriptome analysis of the beet armyworm Spodoptera exigua reveals targets for pest control. .</title>
        <authorList>
            <person name="Simon S."/>
            <person name="Breeschoten T."/>
            <person name="Jansen H.J."/>
            <person name="Dirks R.P."/>
            <person name="Schranz M.E."/>
            <person name="Ros V.I.D."/>
        </authorList>
    </citation>
    <scope>NUCLEOTIDE SEQUENCE</scope>
    <source>
        <strain evidence="12">TB_SE_WUR_2020</strain>
    </source>
</reference>
<dbReference type="Pfam" id="PF00612">
    <property type="entry name" value="IQ"/>
    <property type="match status" value="1"/>
</dbReference>
<evidence type="ECO:0000256" key="3">
    <source>
        <dbReference type="ARBA" id="ARBA00013738"/>
    </source>
</evidence>
<evidence type="ECO:0000256" key="7">
    <source>
        <dbReference type="ARBA" id="ARBA00023212"/>
    </source>
</evidence>
<dbReference type="GO" id="GO:0044782">
    <property type="term" value="P:cilium organization"/>
    <property type="evidence" value="ECO:0007669"/>
    <property type="project" value="TreeGrafter"/>
</dbReference>
<comment type="subcellular location">
    <subcellularLocation>
        <location evidence="1">Cytoplasm</location>
        <location evidence="1">Cytoskeleton</location>
        <location evidence="1">Flagellum axoneme</location>
    </subcellularLocation>
</comment>
<dbReference type="GO" id="GO:0031514">
    <property type="term" value="C:motile cilium"/>
    <property type="evidence" value="ECO:0007669"/>
    <property type="project" value="TreeGrafter"/>
</dbReference>
<dbReference type="AlphaFoldDB" id="A0A922MBY9"/>
<dbReference type="EMBL" id="JACEFF010000642">
    <property type="protein sequence ID" value="KAH9633703.1"/>
    <property type="molecule type" value="Genomic_DNA"/>
</dbReference>
<gene>
    <name evidence="12" type="ORF">HF086_009037</name>
</gene>
<proteinExistence type="inferred from homology"/>
<evidence type="ECO:0000256" key="10">
    <source>
        <dbReference type="SAM" id="Coils"/>
    </source>
</evidence>
<dbReference type="Proteomes" id="UP000814243">
    <property type="component" value="Unassembled WGS sequence"/>
</dbReference>
<dbReference type="PROSITE" id="PS50096">
    <property type="entry name" value="IQ"/>
    <property type="match status" value="1"/>
</dbReference>
<sequence length="509" mass="60589">MTTTATTTATKPKSRSDDSDKHAGNVFIRHVPGRQIENSINSDDTSNHYERLKEEPVCLPYFQSIIFATVLEDSLAQVRILAECNNQLRYIKTMADIAILRAKKYQIKTVENKDDLSKINTKDLGNIQYKLDKLFADSCRRELLKQLRQQRIHIKSVAYDLDLVIDQLRSKIEDAALNSEIRGRYITNWQRARTEQHDQTIDDKESSPSNAINYYRNRNNYNSSLKIEKTVLDMDDLRAIKYNVRIRNEKDDELNRINLQNLNNMIYKIKKLDKDRTFLTNVVTATYLSLAQNQSFEPLSKCINSILELDAYRLQIAEEHNKNKILRKELSKQDSDLFTEVRSRYVDNWQRARMSQHNQIIYETENKPASAIEFYKRKSEHEIRIHMEVDCLISININEILHRIEEWMEKYDKDMEAIDLNIQIKKNEYQNMRDKRVHLEETLEKHKLQMQLWKDFKEERERIRAYREKMTKSAIILQAWWRGLLVRLELGPFRPRKSKNANKKQKKEK</sequence>
<name>A0A922MBY9_SPOEX</name>
<evidence type="ECO:0000256" key="5">
    <source>
        <dbReference type="ARBA" id="ARBA00022846"/>
    </source>
</evidence>
<evidence type="ECO:0000256" key="6">
    <source>
        <dbReference type="ARBA" id="ARBA00023069"/>
    </source>
</evidence>
<protein>
    <recommendedName>
        <fullName evidence="3">Dynein regulatory complex protein 9</fullName>
    </recommendedName>
    <alternativeName>
        <fullName evidence="9">IQ domain-containing protein G</fullName>
    </alternativeName>
</protein>
<keyword evidence="8" id="KW-0966">Cell projection</keyword>
<evidence type="ECO:0000256" key="4">
    <source>
        <dbReference type="ARBA" id="ARBA00022490"/>
    </source>
</evidence>
<comment type="caution">
    <text evidence="12">The sequence shown here is derived from an EMBL/GenBank/DDBJ whole genome shotgun (WGS) entry which is preliminary data.</text>
</comment>
<keyword evidence="5" id="KW-0282">Flagellum</keyword>
<dbReference type="PANTHER" id="PTHR14871:SF1">
    <property type="entry name" value="DYNEIN REGULATORY COMPLEX PROTEIN 9"/>
    <property type="match status" value="1"/>
</dbReference>
<dbReference type="InterPro" id="IPR042618">
    <property type="entry name" value="IQCG"/>
</dbReference>
<dbReference type="CDD" id="cd23766">
    <property type="entry name" value="IQCG"/>
    <property type="match status" value="1"/>
</dbReference>
<accession>A0A922MBY9</accession>
<comment type="similarity">
    <text evidence="2">Belongs to the DRC9 family.</text>
</comment>
<feature type="compositionally biased region" description="Low complexity" evidence="11">
    <location>
        <begin position="1"/>
        <end position="10"/>
    </location>
</feature>
<feature type="coiled-coil region" evidence="10">
    <location>
        <begin position="408"/>
        <end position="449"/>
    </location>
</feature>
<evidence type="ECO:0000256" key="11">
    <source>
        <dbReference type="SAM" id="MobiDB-lite"/>
    </source>
</evidence>
<evidence type="ECO:0000256" key="9">
    <source>
        <dbReference type="ARBA" id="ARBA00032183"/>
    </source>
</evidence>
<keyword evidence="6" id="KW-0969">Cilium</keyword>
<dbReference type="GO" id="GO:0005737">
    <property type="term" value="C:cytoplasm"/>
    <property type="evidence" value="ECO:0007669"/>
    <property type="project" value="TreeGrafter"/>
</dbReference>
<dbReference type="SMART" id="SM00015">
    <property type="entry name" value="IQ"/>
    <property type="match status" value="1"/>
</dbReference>